<keyword evidence="3" id="KW-0456">Lyase</keyword>
<dbReference type="Proteomes" id="UP000290365">
    <property type="component" value="Chromosome"/>
</dbReference>
<reference evidence="3 4" key="1">
    <citation type="submission" date="2019-01" db="EMBL/GenBank/DDBJ databases">
        <title>Ktedonosporobacter rubrisoli SCAWS-G2.</title>
        <authorList>
            <person name="Huang Y."/>
            <person name="Yan B."/>
        </authorList>
    </citation>
    <scope>NUCLEOTIDE SEQUENCE [LARGE SCALE GENOMIC DNA]</scope>
    <source>
        <strain evidence="3 4">SCAWS-G2</strain>
    </source>
</reference>
<evidence type="ECO:0000313" key="3">
    <source>
        <dbReference type="EMBL" id="QBD82855.1"/>
    </source>
</evidence>
<dbReference type="GO" id="GO:0004106">
    <property type="term" value="F:chorismate mutase activity"/>
    <property type="evidence" value="ECO:0007669"/>
    <property type="project" value="InterPro"/>
</dbReference>
<dbReference type="PROSITE" id="PS51168">
    <property type="entry name" value="CHORISMATE_MUT_2"/>
    <property type="match status" value="1"/>
</dbReference>
<dbReference type="SUPFAM" id="SSF48600">
    <property type="entry name" value="Chorismate mutase II"/>
    <property type="match status" value="1"/>
</dbReference>
<feature type="domain" description="Chorismate mutase" evidence="2">
    <location>
        <begin position="4"/>
        <end position="94"/>
    </location>
</feature>
<dbReference type="GO" id="GO:0046417">
    <property type="term" value="P:chorismate metabolic process"/>
    <property type="evidence" value="ECO:0007669"/>
    <property type="project" value="InterPro"/>
</dbReference>
<dbReference type="AlphaFoldDB" id="A0A4P6K472"/>
<dbReference type="InterPro" id="IPR036979">
    <property type="entry name" value="CM_dom_sf"/>
</dbReference>
<dbReference type="Pfam" id="PF01817">
    <property type="entry name" value="CM_2"/>
    <property type="match status" value="1"/>
</dbReference>
<dbReference type="SMART" id="SM00830">
    <property type="entry name" value="CM_2"/>
    <property type="match status" value="1"/>
</dbReference>
<evidence type="ECO:0000313" key="4">
    <source>
        <dbReference type="Proteomes" id="UP000290365"/>
    </source>
</evidence>
<dbReference type="EMBL" id="CP035758">
    <property type="protein sequence ID" value="QBD82855.1"/>
    <property type="molecule type" value="Genomic_DNA"/>
</dbReference>
<gene>
    <name evidence="3" type="ORF">EPA93_45595</name>
</gene>
<dbReference type="RefSeq" id="WP_129893924.1">
    <property type="nucleotide sequence ID" value="NZ_CP035758.1"/>
</dbReference>
<dbReference type="PANTHER" id="PTHR38041">
    <property type="entry name" value="CHORISMATE MUTASE"/>
    <property type="match status" value="1"/>
</dbReference>
<keyword evidence="4" id="KW-1185">Reference proteome</keyword>
<dbReference type="OrthoDB" id="3233357at2"/>
<dbReference type="KEGG" id="kbs:EPA93_45595"/>
<proteinExistence type="predicted"/>
<dbReference type="GO" id="GO:0009697">
    <property type="term" value="P:salicylic acid biosynthetic process"/>
    <property type="evidence" value="ECO:0007669"/>
    <property type="project" value="TreeGrafter"/>
</dbReference>
<dbReference type="InterPro" id="IPR036263">
    <property type="entry name" value="Chorismate_II_sf"/>
</dbReference>
<accession>A0A4P6K472</accession>
<evidence type="ECO:0000259" key="2">
    <source>
        <dbReference type="PROSITE" id="PS51168"/>
    </source>
</evidence>
<sequence length="102" mass="12103">MKRPEECASLQDIRDAIDLLDQQMVALLAQRAIYVKAASHYKTSPMSVKAPERLALMIESRRLWAREQQLDADFIEQLFAHITNYFISQEMGFWREREEREE</sequence>
<evidence type="ECO:0000256" key="1">
    <source>
        <dbReference type="ARBA" id="ARBA00023235"/>
    </source>
</evidence>
<keyword evidence="1" id="KW-0413">Isomerase</keyword>
<dbReference type="PANTHER" id="PTHR38041:SF1">
    <property type="entry name" value="CHORISMATE MUTASE"/>
    <property type="match status" value="1"/>
</dbReference>
<dbReference type="GO" id="GO:0016829">
    <property type="term" value="F:lyase activity"/>
    <property type="evidence" value="ECO:0007669"/>
    <property type="project" value="UniProtKB-KW"/>
</dbReference>
<dbReference type="Gene3D" id="1.20.59.10">
    <property type="entry name" value="Chorismate mutase"/>
    <property type="match status" value="1"/>
</dbReference>
<name>A0A4P6K472_KTERU</name>
<protein>
    <submittedName>
        <fullName evidence="3">Isochorismate-pyruvate lyase</fullName>
    </submittedName>
</protein>
<keyword evidence="3" id="KW-0670">Pyruvate</keyword>
<dbReference type="InterPro" id="IPR051331">
    <property type="entry name" value="Chorismate_mutase-related"/>
</dbReference>
<organism evidence="3 4">
    <name type="scientific">Ktedonosporobacter rubrisoli</name>
    <dbReference type="NCBI Taxonomy" id="2509675"/>
    <lineage>
        <taxon>Bacteria</taxon>
        <taxon>Bacillati</taxon>
        <taxon>Chloroflexota</taxon>
        <taxon>Ktedonobacteria</taxon>
        <taxon>Ktedonobacterales</taxon>
        <taxon>Ktedonosporobacteraceae</taxon>
        <taxon>Ktedonosporobacter</taxon>
    </lineage>
</organism>
<dbReference type="InterPro" id="IPR002701">
    <property type="entry name" value="CM_II_prokaryot"/>
</dbReference>